<protein>
    <submittedName>
        <fullName evidence="1">Uncharacterized protein</fullName>
    </submittedName>
</protein>
<gene>
    <name evidence="1" type="ORF">Tci_928001</name>
</gene>
<proteinExistence type="predicted"/>
<organism evidence="1">
    <name type="scientific">Tanacetum cinerariifolium</name>
    <name type="common">Dalmatian daisy</name>
    <name type="synonym">Chrysanthemum cinerariifolium</name>
    <dbReference type="NCBI Taxonomy" id="118510"/>
    <lineage>
        <taxon>Eukaryota</taxon>
        <taxon>Viridiplantae</taxon>
        <taxon>Streptophyta</taxon>
        <taxon>Embryophyta</taxon>
        <taxon>Tracheophyta</taxon>
        <taxon>Spermatophyta</taxon>
        <taxon>Magnoliopsida</taxon>
        <taxon>eudicotyledons</taxon>
        <taxon>Gunneridae</taxon>
        <taxon>Pentapetalae</taxon>
        <taxon>asterids</taxon>
        <taxon>campanulids</taxon>
        <taxon>Asterales</taxon>
        <taxon>Asteraceae</taxon>
        <taxon>Asteroideae</taxon>
        <taxon>Anthemideae</taxon>
        <taxon>Anthemidinae</taxon>
        <taxon>Tanacetum</taxon>
    </lineage>
</organism>
<accession>A0A699X7D1</accession>
<reference evidence="1" key="1">
    <citation type="journal article" date="2019" name="Sci. Rep.">
        <title>Draft genome of Tanacetum cinerariifolium, the natural source of mosquito coil.</title>
        <authorList>
            <person name="Yamashiro T."/>
            <person name="Shiraishi A."/>
            <person name="Satake H."/>
            <person name="Nakayama K."/>
        </authorList>
    </citation>
    <scope>NUCLEOTIDE SEQUENCE</scope>
</reference>
<comment type="caution">
    <text evidence="1">The sequence shown here is derived from an EMBL/GenBank/DDBJ whole genome shotgun (WGS) entry which is preliminary data.</text>
</comment>
<dbReference type="EMBL" id="BKCJ011824674">
    <property type="protein sequence ID" value="GFD56032.1"/>
    <property type="molecule type" value="Genomic_DNA"/>
</dbReference>
<sequence length="50" mass="5616">MREGGLCAISRPVQMQLLSFSETEDFTHGCLCRRARRGTALCTTSRDEQP</sequence>
<dbReference type="AlphaFoldDB" id="A0A699X7D1"/>
<evidence type="ECO:0000313" key="1">
    <source>
        <dbReference type="EMBL" id="GFD56032.1"/>
    </source>
</evidence>
<name>A0A699X7D1_TANCI</name>
<feature type="non-terminal residue" evidence="1">
    <location>
        <position position="50"/>
    </location>
</feature>